<name>A0AA36BFS4_OCTVU</name>
<reference evidence="1" key="1">
    <citation type="submission" date="2023-08" db="EMBL/GenBank/DDBJ databases">
        <authorList>
            <person name="Alioto T."/>
            <person name="Alioto T."/>
            <person name="Gomez Garrido J."/>
        </authorList>
    </citation>
    <scope>NUCLEOTIDE SEQUENCE</scope>
</reference>
<dbReference type="AlphaFoldDB" id="A0AA36BFS4"/>
<sequence length="93" mass="11022">MNIQFHGFQQRYEEDKEFSISMRMIAALAFVPTCDVEKTFEILCEYSHQKHIPYKITLRIHTWDDHVEDFPMGQLTMLEFTENKSGTEVHAIP</sequence>
<gene>
    <name evidence="1" type="ORF">OCTVUL_1B001195</name>
</gene>
<evidence type="ECO:0000313" key="1">
    <source>
        <dbReference type="EMBL" id="CAI9733636.1"/>
    </source>
</evidence>
<evidence type="ECO:0000313" key="2">
    <source>
        <dbReference type="Proteomes" id="UP001162480"/>
    </source>
</evidence>
<keyword evidence="2" id="KW-1185">Reference proteome</keyword>
<protein>
    <submittedName>
        <fullName evidence="1">Uncharacterized protein</fullName>
    </submittedName>
</protein>
<dbReference type="Proteomes" id="UP001162480">
    <property type="component" value="Chromosome 15"/>
</dbReference>
<accession>A0AA36BFS4</accession>
<proteinExistence type="predicted"/>
<organism evidence="1 2">
    <name type="scientific">Octopus vulgaris</name>
    <name type="common">Common octopus</name>
    <dbReference type="NCBI Taxonomy" id="6645"/>
    <lineage>
        <taxon>Eukaryota</taxon>
        <taxon>Metazoa</taxon>
        <taxon>Spiralia</taxon>
        <taxon>Lophotrochozoa</taxon>
        <taxon>Mollusca</taxon>
        <taxon>Cephalopoda</taxon>
        <taxon>Coleoidea</taxon>
        <taxon>Octopodiformes</taxon>
        <taxon>Octopoda</taxon>
        <taxon>Incirrata</taxon>
        <taxon>Octopodidae</taxon>
        <taxon>Octopus</taxon>
    </lineage>
</organism>
<dbReference type="EMBL" id="OX597828">
    <property type="protein sequence ID" value="CAI9733636.1"/>
    <property type="molecule type" value="Genomic_DNA"/>
</dbReference>